<feature type="signal peptide" evidence="1">
    <location>
        <begin position="1"/>
        <end position="19"/>
    </location>
</feature>
<evidence type="ECO:0000256" key="1">
    <source>
        <dbReference type="SAM" id="SignalP"/>
    </source>
</evidence>
<accession>A0A6B0ULP1</accession>
<keyword evidence="1" id="KW-0732">Signal</keyword>
<evidence type="ECO:0000313" key="2">
    <source>
        <dbReference type="EMBL" id="MXU90670.1"/>
    </source>
</evidence>
<organism evidence="2">
    <name type="scientific">Ixodes ricinus</name>
    <name type="common">Common tick</name>
    <name type="synonym">Acarus ricinus</name>
    <dbReference type="NCBI Taxonomy" id="34613"/>
    <lineage>
        <taxon>Eukaryota</taxon>
        <taxon>Metazoa</taxon>
        <taxon>Ecdysozoa</taxon>
        <taxon>Arthropoda</taxon>
        <taxon>Chelicerata</taxon>
        <taxon>Arachnida</taxon>
        <taxon>Acari</taxon>
        <taxon>Parasitiformes</taxon>
        <taxon>Ixodida</taxon>
        <taxon>Ixodoidea</taxon>
        <taxon>Ixodidae</taxon>
        <taxon>Ixodinae</taxon>
        <taxon>Ixodes</taxon>
    </lineage>
</organism>
<name>A0A6B0ULP1_IXORI</name>
<dbReference type="AlphaFoldDB" id="A0A6B0ULP1"/>
<protein>
    <submittedName>
        <fullName evidence="2">Putative secreted protein</fullName>
    </submittedName>
</protein>
<sequence length="116" mass="12642">MKSSGSISCPFAILLGTHALHLRAFPWQQRYQHTGTKTALSPRGCKSVSLVSCLSCRSRRSVALRRPHGCTSFTFERDFGCAAIITDTVLSVYAVFPRWRAESAALAATKAPLQGL</sequence>
<proteinExistence type="predicted"/>
<feature type="chain" id="PRO_5025670416" evidence="1">
    <location>
        <begin position="20"/>
        <end position="116"/>
    </location>
</feature>
<dbReference type="EMBL" id="GIFC01008587">
    <property type="protein sequence ID" value="MXU90670.1"/>
    <property type="molecule type" value="Transcribed_RNA"/>
</dbReference>
<reference evidence="2" key="1">
    <citation type="submission" date="2019-12" db="EMBL/GenBank/DDBJ databases">
        <title>An insight into the sialome of adult female Ixodes ricinus ticks feeding for 6 days.</title>
        <authorList>
            <person name="Perner J."/>
            <person name="Ribeiro J.M.C."/>
        </authorList>
    </citation>
    <scope>NUCLEOTIDE SEQUENCE</scope>
    <source>
        <strain evidence="2">Semi-engorged</strain>
        <tissue evidence="2">Salivary glands</tissue>
    </source>
</reference>